<dbReference type="PANTHER" id="PTHR16305">
    <property type="entry name" value="TESTICULAR SOLUBLE ADENYLYL CYCLASE"/>
    <property type="match status" value="1"/>
</dbReference>
<dbReference type="Proteomes" id="UP001049518">
    <property type="component" value="Chromosome"/>
</dbReference>
<dbReference type="SMART" id="SM00421">
    <property type="entry name" value="HTH_LUXR"/>
    <property type="match status" value="1"/>
</dbReference>
<evidence type="ECO:0000259" key="3">
    <source>
        <dbReference type="PROSITE" id="PS50043"/>
    </source>
</evidence>
<proteinExistence type="predicted"/>
<accession>A0ABX8R2R0</accession>
<organism evidence="4 5">
    <name type="scientific">Actinomadura graeca</name>
    <dbReference type="NCBI Taxonomy" id="2750812"/>
    <lineage>
        <taxon>Bacteria</taxon>
        <taxon>Bacillati</taxon>
        <taxon>Actinomycetota</taxon>
        <taxon>Actinomycetes</taxon>
        <taxon>Streptosporangiales</taxon>
        <taxon>Thermomonosporaceae</taxon>
        <taxon>Actinomadura</taxon>
    </lineage>
</organism>
<name>A0ABX8R2R0_9ACTN</name>
<evidence type="ECO:0000313" key="4">
    <source>
        <dbReference type="EMBL" id="QXJ23288.1"/>
    </source>
</evidence>
<dbReference type="InterPro" id="IPR036388">
    <property type="entry name" value="WH-like_DNA-bd_sf"/>
</dbReference>
<keyword evidence="5" id="KW-1185">Reference proteome</keyword>
<keyword evidence="2" id="KW-0067">ATP-binding</keyword>
<keyword evidence="1" id="KW-0547">Nucleotide-binding</keyword>
<dbReference type="InterPro" id="IPR016032">
    <property type="entry name" value="Sig_transdc_resp-reg_C-effctor"/>
</dbReference>
<dbReference type="PROSITE" id="PS50043">
    <property type="entry name" value="HTH_LUXR_2"/>
    <property type="match status" value="1"/>
</dbReference>
<dbReference type="Gene3D" id="1.25.40.10">
    <property type="entry name" value="Tetratricopeptide repeat domain"/>
    <property type="match status" value="1"/>
</dbReference>
<dbReference type="CDD" id="cd06170">
    <property type="entry name" value="LuxR_C_like"/>
    <property type="match status" value="1"/>
</dbReference>
<dbReference type="InterPro" id="IPR041664">
    <property type="entry name" value="AAA_16"/>
</dbReference>
<dbReference type="SUPFAM" id="SSF52540">
    <property type="entry name" value="P-loop containing nucleoside triphosphate hydrolases"/>
    <property type="match status" value="1"/>
</dbReference>
<feature type="domain" description="HTH luxR-type" evidence="3">
    <location>
        <begin position="865"/>
        <end position="930"/>
    </location>
</feature>
<dbReference type="SUPFAM" id="SSF46894">
    <property type="entry name" value="C-terminal effector domain of the bipartite response regulators"/>
    <property type="match status" value="1"/>
</dbReference>
<dbReference type="Pfam" id="PF13191">
    <property type="entry name" value="AAA_16"/>
    <property type="match status" value="1"/>
</dbReference>
<dbReference type="InterPro" id="IPR027417">
    <property type="entry name" value="P-loop_NTPase"/>
</dbReference>
<dbReference type="Gene3D" id="1.10.10.10">
    <property type="entry name" value="Winged helix-like DNA-binding domain superfamily/Winged helix DNA-binding domain"/>
    <property type="match status" value="1"/>
</dbReference>
<evidence type="ECO:0000256" key="2">
    <source>
        <dbReference type="ARBA" id="ARBA00022840"/>
    </source>
</evidence>
<reference evidence="4" key="1">
    <citation type="submission" date="2020-07" db="EMBL/GenBank/DDBJ databases">
        <authorList>
            <person name="Tarantini F.S."/>
            <person name="Hong K.W."/>
            <person name="Chan K.G."/>
        </authorList>
    </citation>
    <scope>NUCLEOTIDE SEQUENCE</scope>
    <source>
        <strain evidence="4">32-07</strain>
    </source>
</reference>
<dbReference type="PANTHER" id="PTHR16305:SF35">
    <property type="entry name" value="TRANSCRIPTIONAL ACTIVATOR DOMAIN"/>
    <property type="match status" value="1"/>
</dbReference>
<evidence type="ECO:0000313" key="5">
    <source>
        <dbReference type="Proteomes" id="UP001049518"/>
    </source>
</evidence>
<sequence length="934" mass="99662">MVASVVSPVLVGREPETAALRAAYEQAVRRRPVTALVSGEAGIGKSRLVTGVVRALPGDPLVLSGGCLELGSKGVPYVPFVAILRGLVRRLGRDGVAAMLPPSGSALGDWLPELGPAPARYPRIRLLEEMLGLVTAVSSSRPTVLIVEDLHWADASSRDLFAYLVRNLVECPVLLIGTVRTGEHPNRRLLAELARGDQVTRLRLGPLEHRHVADMLAAIGGHAPDRVRAARIYGRSGGNPLFVEALSNADETPADDLRTLLLNRVADLPGPARDTLAILAVAGEGLTEDTIREAGTEPALHDLMAHDLVVVREDRFVLRHDLIREVVYDSLLPVRRRELHARYAATLPAGSTASAEHWLAADRPDRALPAAWDAAARAARQNAYDEQLHLLDMILTHGDGRFTGADRTDVLETAATAAYAAGRSAAGVAHSTAALDALGPGASPERVAALLGMRGRLQNRIDGTGRDDLERAVALLPPGTADALRSELLSALAFIGVGALRDEESRRHASEALTLADAVPDDALRAPALLVLATLDGMAGHGDAARRAFAEARRAAEAAGDEHTFLTTFQWEAADLIEVQGRYADAADLAHAGLEAARRLGRTRSRGSMLAVVRAVPLSVLGRWDEALDVVADALAGSPPPLYAAFLRLVAADIARCRGETDRFEELFRELTEFAQHARGAEEAKADLAVQHVAWLLDQGHLEAADHMLGDYLAAGRRPRDVLRLAVLGARLQRARRAAAPRNKKIADEAAARSAWLTRLVGEIGETTPVLDAHRLTFQAETASGGLPAWDRAAAAWRDLGNRYETATVLTGAANTALASNNRPGARSRLNTARAIAADLGAAPLLARIDELAARGRLEAEPAAPVRNDFGLTRRELDVLRVLARGRSNAQIAAELFISSNTAATHVARILDKLGVSTRTEAVTRAHETGLLNT</sequence>
<dbReference type="InterPro" id="IPR000792">
    <property type="entry name" value="Tscrpt_reg_LuxR_C"/>
</dbReference>
<dbReference type="EMBL" id="CP059572">
    <property type="protein sequence ID" value="QXJ23288.1"/>
    <property type="molecule type" value="Genomic_DNA"/>
</dbReference>
<dbReference type="Pfam" id="PF00196">
    <property type="entry name" value="GerE"/>
    <property type="match status" value="1"/>
</dbReference>
<protein>
    <submittedName>
        <fullName evidence="4">AAA family ATPase</fullName>
    </submittedName>
</protein>
<gene>
    <name evidence="4" type="ORF">AGRA3207_004425</name>
</gene>
<dbReference type="PRINTS" id="PR00038">
    <property type="entry name" value="HTHLUXR"/>
</dbReference>
<dbReference type="RefSeq" id="WP_231328971.1">
    <property type="nucleotide sequence ID" value="NZ_CP059572.1"/>
</dbReference>
<evidence type="ECO:0000256" key="1">
    <source>
        <dbReference type="ARBA" id="ARBA00022741"/>
    </source>
</evidence>
<dbReference type="InterPro" id="IPR011990">
    <property type="entry name" value="TPR-like_helical_dom_sf"/>
</dbReference>